<keyword evidence="4" id="KW-1185">Reference proteome</keyword>
<accession>A0AAD7ERG8</accession>
<dbReference type="InterPro" id="IPR046522">
    <property type="entry name" value="DUF6699"/>
</dbReference>
<dbReference type="AlphaFoldDB" id="A0AAD7ERG8"/>
<evidence type="ECO:0000313" key="3">
    <source>
        <dbReference type="EMBL" id="KAJ7348400.1"/>
    </source>
</evidence>
<evidence type="ECO:0000256" key="1">
    <source>
        <dbReference type="SAM" id="MobiDB-lite"/>
    </source>
</evidence>
<feature type="compositionally biased region" description="Pro residues" evidence="1">
    <location>
        <begin position="53"/>
        <end position="73"/>
    </location>
</feature>
<organism evidence="3 4">
    <name type="scientific">Mycena albidolilacea</name>
    <dbReference type="NCBI Taxonomy" id="1033008"/>
    <lineage>
        <taxon>Eukaryota</taxon>
        <taxon>Fungi</taxon>
        <taxon>Dikarya</taxon>
        <taxon>Basidiomycota</taxon>
        <taxon>Agaricomycotina</taxon>
        <taxon>Agaricomycetes</taxon>
        <taxon>Agaricomycetidae</taxon>
        <taxon>Agaricales</taxon>
        <taxon>Marasmiineae</taxon>
        <taxon>Mycenaceae</taxon>
        <taxon>Mycena</taxon>
    </lineage>
</organism>
<protein>
    <recommendedName>
        <fullName evidence="2">DUF6699 domain-containing protein</fullName>
    </recommendedName>
</protein>
<dbReference type="Pfam" id="PF20415">
    <property type="entry name" value="DUF6699"/>
    <property type="match status" value="1"/>
</dbReference>
<feature type="region of interest" description="Disordered" evidence="1">
    <location>
        <begin position="51"/>
        <end position="73"/>
    </location>
</feature>
<evidence type="ECO:0000313" key="4">
    <source>
        <dbReference type="Proteomes" id="UP001218218"/>
    </source>
</evidence>
<dbReference type="Proteomes" id="UP001218218">
    <property type="component" value="Unassembled WGS sequence"/>
</dbReference>
<evidence type="ECO:0000259" key="2">
    <source>
        <dbReference type="Pfam" id="PF20415"/>
    </source>
</evidence>
<gene>
    <name evidence="3" type="ORF">DFH08DRAFT_149407</name>
</gene>
<name>A0AAD7ERG8_9AGAR</name>
<dbReference type="EMBL" id="JARIHO010000017">
    <property type="protein sequence ID" value="KAJ7348400.1"/>
    <property type="molecule type" value="Genomic_DNA"/>
</dbReference>
<reference evidence="3" key="1">
    <citation type="submission" date="2023-03" db="EMBL/GenBank/DDBJ databases">
        <title>Massive genome expansion in bonnet fungi (Mycena s.s.) driven by repeated elements and novel gene families across ecological guilds.</title>
        <authorList>
            <consortium name="Lawrence Berkeley National Laboratory"/>
            <person name="Harder C.B."/>
            <person name="Miyauchi S."/>
            <person name="Viragh M."/>
            <person name="Kuo A."/>
            <person name="Thoen E."/>
            <person name="Andreopoulos B."/>
            <person name="Lu D."/>
            <person name="Skrede I."/>
            <person name="Drula E."/>
            <person name="Henrissat B."/>
            <person name="Morin E."/>
            <person name="Kohler A."/>
            <person name="Barry K."/>
            <person name="LaButti K."/>
            <person name="Morin E."/>
            <person name="Salamov A."/>
            <person name="Lipzen A."/>
            <person name="Mereny Z."/>
            <person name="Hegedus B."/>
            <person name="Baldrian P."/>
            <person name="Stursova M."/>
            <person name="Weitz H."/>
            <person name="Taylor A."/>
            <person name="Grigoriev I.V."/>
            <person name="Nagy L.G."/>
            <person name="Martin F."/>
            <person name="Kauserud H."/>
        </authorList>
    </citation>
    <scope>NUCLEOTIDE SEQUENCE</scope>
    <source>
        <strain evidence="3">CBHHK002</strain>
    </source>
</reference>
<proteinExistence type="predicted"/>
<sequence length="245" mass="27466">MPSSGVFHFRMLTYRAAPVVSQFNFPSTMSHKKKVQWKPSVDEYVIQDSPKSWPSPLPTPSTPFFHPPPPPQPNQNLPLRGALELHRCLTPAQALKLDFSLPSATFRESLPLAPLLDTSACTPAQVELHILVSTPLYRIEFDVAHTPHRVVTVGDILTRIQWYLRQYDKGRAPPEAAPYMRHRIATVGEYCGNNRDLVKAEHEGCGRFVDHLLGLTAFAGLIPQPGRGGNYLQVELVTPARYTRL</sequence>
<feature type="domain" description="DUF6699" evidence="2">
    <location>
        <begin position="102"/>
        <end position="225"/>
    </location>
</feature>
<comment type="caution">
    <text evidence="3">The sequence shown here is derived from an EMBL/GenBank/DDBJ whole genome shotgun (WGS) entry which is preliminary data.</text>
</comment>